<dbReference type="InterPro" id="IPR040256">
    <property type="entry name" value="At4g02000-like"/>
</dbReference>
<dbReference type="AlphaFoldDB" id="A0AAW2L340"/>
<feature type="region of interest" description="Disordered" evidence="1">
    <location>
        <begin position="204"/>
        <end position="228"/>
    </location>
</feature>
<feature type="region of interest" description="Disordered" evidence="1">
    <location>
        <begin position="16"/>
        <end position="50"/>
    </location>
</feature>
<dbReference type="EMBL" id="JACGWM010000142">
    <property type="protein sequence ID" value="KAL0313682.1"/>
    <property type="molecule type" value="Genomic_DNA"/>
</dbReference>
<dbReference type="PANTHER" id="PTHR31286">
    <property type="entry name" value="GLYCINE-RICH CELL WALL STRUCTURAL PROTEIN 1.8-LIKE"/>
    <property type="match status" value="1"/>
</dbReference>
<dbReference type="PANTHER" id="PTHR31286:SF165">
    <property type="entry name" value="DUF4283 DOMAIN-CONTAINING PROTEIN"/>
    <property type="match status" value="1"/>
</dbReference>
<protein>
    <recommendedName>
        <fullName evidence="3">DUF4283 domain-containing protein</fullName>
    </recommendedName>
</protein>
<sequence length="545" mass="59461">MLSVLSHTLHTLITRIPHTPAPQVDNLDGNTEDDEAEHPGGESEVLEGGTTCNVSGDFDFEEFYDLATRVLNGDSESMANLKSLKVRWEQKFKTRNPALKSVTGTDPLPEPNVEHSNILVGGSTSLELDTHGCSSSPIGTGFPRPGATSTASPQNCDAQAPLDLASFPSHEEEPQETPIPQISGPPAKLPGELAESVLKVNRIEGPSRNNQDSSPILEANPPSTGHDGLPAHADIYIGNVKLRSDCVDNIAGAFLQSTRKTLHFVPPTRQNGEIIIRPTKEVVDNGSKKWQSTAVGYFLGRRPYFPQLETIAMEDVIEGGPWLFQGQPIVLQAWEQGMSLRRQKHTQIPVWIRLKHLPMEYWTDEGLSTVASGIGTPLYSDGITKDCSRLDFARVCVMLDFNSELPKHLVVISPVLRDGKEDPKRIDVEYEWLPQRCKNCCSLGHVSATCPTNMKKNVAPPITIFVKNQSTQLVSNKPEQSLRSIEDLQTAASSGMSGINKGKDIVLYNSYSALDTDFPKDAEQIVAENDLSMGPKDSSPVVGGS</sequence>
<organism evidence="2">
    <name type="scientific">Sesamum calycinum</name>
    <dbReference type="NCBI Taxonomy" id="2727403"/>
    <lineage>
        <taxon>Eukaryota</taxon>
        <taxon>Viridiplantae</taxon>
        <taxon>Streptophyta</taxon>
        <taxon>Embryophyta</taxon>
        <taxon>Tracheophyta</taxon>
        <taxon>Spermatophyta</taxon>
        <taxon>Magnoliopsida</taxon>
        <taxon>eudicotyledons</taxon>
        <taxon>Gunneridae</taxon>
        <taxon>Pentapetalae</taxon>
        <taxon>asterids</taxon>
        <taxon>lamiids</taxon>
        <taxon>Lamiales</taxon>
        <taxon>Pedaliaceae</taxon>
        <taxon>Sesamum</taxon>
    </lineage>
</organism>
<feature type="region of interest" description="Disordered" evidence="1">
    <location>
        <begin position="526"/>
        <end position="545"/>
    </location>
</feature>
<accession>A0AAW2L340</accession>
<proteinExistence type="predicted"/>
<reference evidence="2" key="1">
    <citation type="submission" date="2020-06" db="EMBL/GenBank/DDBJ databases">
        <authorList>
            <person name="Li T."/>
            <person name="Hu X."/>
            <person name="Zhang T."/>
            <person name="Song X."/>
            <person name="Zhang H."/>
            <person name="Dai N."/>
            <person name="Sheng W."/>
            <person name="Hou X."/>
            <person name="Wei L."/>
        </authorList>
    </citation>
    <scope>NUCLEOTIDE SEQUENCE</scope>
    <source>
        <strain evidence="2">KEN8</strain>
        <tissue evidence="2">Leaf</tissue>
    </source>
</reference>
<evidence type="ECO:0000313" key="2">
    <source>
        <dbReference type="EMBL" id="KAL0313682.1"/>
    </source>
</evidence>
<comment type="caution">
    <text evidence="2">The sequence shown here is derived from an EMBL/GenBank/DDBJ whole genome shotgun (WGS) entry which is preliminary data.</text>
</comment>
<evidence type="ECO:0000256" key="1">
    <source>
        <dbReference type="SAM" id="MobiDB-lite"/>
    </source>
</evidence>
<reference evidence="2" key="2">
    <citation type="journal article" date="2024" name="Plant">
        <title>Genomic evolution and insights into agronomic trait innovations of Sesamum species.</title>
        <authorList>
            <person name="Miao H."/>
            <person name="Wang L."/>
            <person name="Qu L."/>
            <person name="Liu H."/>
            <person name="Sun Y."/>
            <person name="Le M."/>
            <person name="Wang Q."/>
            <person name="Wei S."/>
            <person name="Zheng Y."/>
            <person name="Lin W."/>
            <person name="Duan Y."/>
            <person name="Cao H."/>
            <person name="Xiong S."/>
            <person name="Wang X."/>
            <person name="Wei L."/>
            <person name="Li C."/>
            <person name="Ma Q."/>
            <person name="Ju M."/>
            <person name="Zhao R."/>
            <person name="Li G."/>
            <person name="Mu C."/>
            <person name="Tian Q."/>
            <person name="Mei H."/>
            <person name="Zhang T."/>
            <person name="Gao T."/>
            <person name="Zhang H."/>
        </authorList>
    </citation>
    <scope>NUCLEOTIDE SEQUENCE</scope>
    <source>
        <strain evidence="2">KEN8</strain>
    </source>
</reference>
<name>A0AAW2L340_9LAMI</name>
<gene>
    <name evidence="2" type="ORF">Scaly_2911000</name>
</gene>
<feature type="region of interest" description="Disordered" evidence="1">
    <location>
        <begin position="130"/>
        <end position="190"/>
    </location>
</feature>
<feature type="compositionally biased region" description="Polar residues" evidence="1">
    <location>
        <begin position="147"/>
        <end position="157"/>
    </location>
</feature>
<evidence type="ECO:0008006" key="3">
    <source>
        <dbReference type="Google" id="ProtNLM"/>
    </source>
</evidence>